<keyword evidence="5 6" id="KW-0472">Membrane</keyword>
<evidence type="ECO:0000259" key="7">
    <source>
        <dbReference type="Pfam" id="PF01292"/>
    </source>
</evidence>
<protein>
    <submittedName>
        <fullName evidence="8">Cytochrome b/b6 domain-containing protein</fullName>
    </submittedName>
</protein>
<proteinExistence type="predicted"/>
<keyword evidence="2" id="KW-1003">Cell membrane</keyword>
<keyword evidence="4 6" id="KW-1133">Transmembrane helix</keyword>
<evidence type="ECO:0000256" key="1">
    <source>
        <dbReference type="ARBA" id="ARBA00004651"/>
    </source>
</evidence>
<reference evidence="8 9" key="1">
    <citation type="submission" date="2020-08" db="EMBL/GenBank/DDBJ databases">
        <title>Novel species isolated from subtropical streams in China.</title>
        <authorList>
            <person name="Lu H."/>
        </authorList>
    </citation>
    <scope>NUCLEOTIDE SEQUENCE [LARGE SCALE GENOMIC DNA]</scope>
    <source>
        <strain evidence="8 9">CY18W</strain>
    </source>
</reference>
<dbReference type="InterPro" id="IPR016174">
    <property type="entry name" value="Di-haem_cyt_TM"/>
</dbReference>
<dbReference type="EMBL" id="JACOGF010000008">
    <property type="protein sequence ID" value="MBC3919200.1"/>
    <property type="molecule type" value="Genomic_DNA"/>
</dbReference>
<dbReference type="InterPro" id="IPR011577">
    <property type="entry name" value="Cyt_b561_bac/Ni-Hgenase"/>
</dbReference>
<evidence type="ECO:0000313" key="9">
    <source>
        <dbReference type="Proteomes" id="UP000650424"/>
    </source>
</evidence>
<sequence length="68" mass="7702">MRSARLSQRAKFSVLAFDLANKDLRHNVVELHGLLVNILLALVAFHATAALWHGLVKKDSVLRRMLQK</sequence>
<evidence type="ECO:0000256" key="3">
    <source>
        <dbReference type="ARBA" id="ARBA00022692"/>
    </source>
</evidence>
<evidence type="ECO:0000256" key="6">
    <source>
        <dbReference type="SAM" id="Phobius"/>
    </source>
</evidence>
<dbReference type="RefSeq" id="WP_186948461.1">
    <property type="nucleotide sequence ID" value="NZ_JACOGF010000008.1"/>
</dbReference>
<dbReference type="Pfam" id="PF01292">
    <property type="entry name" value="Ni_hydr_CYTB"/>
    <property type="match status" value="1"/>
</dbReference>
<dbReference type="SUPFAM" id="SSF81342">
    <property type="entry name" value="Transmembrane di-heme cytochromes"/>
    <property type="match status" value="1"/>
</dbReference>
<evidence type="ECO:0000256" key="5">
    <source>
        <dbReference type="ARBA" id="ARBA00023136"/>
    </source>
</evidence>
<evidence type="ECO:0000256" key="2">
    <source>
        <dbReference type="ARBA" id="ARBA00022475"/>
    </source>
</evidence>
<keyword evidence="3 6" id="KW-0812">Transmembrane</keyword>
<comment type="caution">
    <text evidence="8">The sequence shown here is derived from an EMBL/GenBank/DDBJ whole genome shotgun (WGS) entry which is preliminary data.</text>
</comment>
<accession>A0ABR6ZUK4</accession>
<name>A0ABR6ZUK4_9BURK</name>
<dbReference type="Proteomes" id="UP000650424">
    <property type="component" value="Unassembled WGS sequence"/>
</dbReference>
<feature type="transmembrane region" description="Helical" evidence="6">
    <location>
        <begin position="34"/>
        <end position="56"/>
    </location>
</feature>
<keyword evidence="9" id="KW-1185">Reference proteome</keyword>
<comment type="subcellular location">
    <subcellularLocation>
        <location evidence="1">Cell membrane</location>
        <topology evidence="1">Multi-pass membrane protein</topology>
    </subcellularLocation>
</comment>
<feature type="domain" description="Cytochrome b561 bacterial/Ni-hydrogenase" evidence="7">
    <location>
        <begin position="14"/>
        <end position="67"/>
    </location>
</feature>
<gene>
    <name evidence="8" type="ORF">H8L32_17035</name>
</gene>
<evidence type="ECO:0000313" key="8">
    <source>
        <dbReference type="EMBL" id="MBC3919200.1"/>
    </source>
</evidence>
<organism evidence="8 9">
    <name type="scientific">Undibacterium hunanense</name>
    <dbReference type="NCBI Taxonomy" id="2762292"/>
    <lineage>
        <taxon>Bacteria</taxon>
        <taxon>Pseudomonadati</taxon>
        <taxon>Pseudomonadota</taxon>
        <taxon>Betaproteobacteria</taxon>
        <taxon>Burkholderiales</taxon>
        <taxon>Oxalobacteraceae</taxon>
        <taxon>Undibacterium</taxon>
    </lineage>
</organism>
<evidence type="ECO:0000256" key="4">
    <source>
        <dbReference type="ARBA" id="ARBA00022989"/>
    </source>
</evidence>